<feature type="region of interest" description="Disordered" evidence="7">
    <location>
        <begin position="579"/>
        <end position="604"/>
    </location>
</feature>
<dbReference type="OrthoDB" id="668540at2759"/>
<organism evidence="8 9">
    <name type="scientific">Nelumbo nucifera</name>
    <name type="common">Sacred lotus</name>
    <dbReference type="NCBI Taxonomy" id="4432"/>
    <lineage>
        <taxon>Eukaryota</taxon>
        <taxon>Viridiplantae</taxon>
        <taxon>Streptophyta</taxon>
        <taxon>Embryophyta</taxon>
        <taxon>Tracheophyta</taxon>
        <taxon>Spermatophyta</taxon>
        <taxon>Magnoliopsida</taxon>
        <taxon>Proteales</taxon>
        <taxon>Nelumbonaceae</taxon>
        <taxon>Nelumbo</taxon>
    </lineage>
</organism>
<evidence type="ECO:0000256" key="2">
    <source>
        <dbReference type="ARBA" id="ARBA00022737"/>
    </source>
</evidence>
<evidence type="ECO:0000256" key="5">
    <source>
        <dbReference type="ARBA" id="ARBA00022845"/>
    </source>
</evidence>
<keyword evidence="4" id="KW-0862">Zinc</keyword>
<keyword evidence="2" id="KW-0677">Repeat</keyword>
<dbReference type="GeneID" id="104611153"/>
<evidence type="ECO:0000256" key="6">
    <source>
        <dbReference type="ARBA" id="ARBA00058490"/>
    </source>
</evidence>
<dbReference type="InterPro" id="IPR033133">
    <property type="entry name" value="PUM-HD"/>
</dbReference>
<dbReference type="SUPFAM" id="SSF48371">
    <property type="entry name" value="ARM repeat"/>
    <property type="match status" value="1"/>
</dbReference>
<feature type="compositionally biased region" description="Polar residues" evidence="7">
    <location>
        <begin position="582"/>
        <end position="604"/>
    </location>
</feature>
<dbReference type="PANTHER" id="PTHR12537:SF147">
    <property type="entry name" value="PUMILIO HOMOLOG 12"/>
    <property type="match status" value="1"/>
</dbReference>
<dbReference type="RefSeq" id="XP_010276394.1">
    <property type="nucleotide sequence ID" value="XM_010278092.1"/>
</dbReference>
<dbReference type="GO" id="GO:0010608">
    <property type="term" value="P:post-transcriptional regulation of gene expression"/>
    <property type="evidence" value="ECO:0000318"/>
    <property type="project" value="GO_Central"/>
</dbReference>
<gene>
    <name evidence="9" type="primary">LOC104611153</name>
</gene>
<dbReference type="AlphaFoldDB" id="A0A1U8BHH1"/>
<dbReference type="PANTHER" id="PTHR12537">
    <property type="entry name" value="RNA BINDING PROTEIN PUMILIO-RELATED"/>
    <property type="match status" value="1"/>
</dbReference>
<dbReference type="SMART" id="SM00025">
    <property type="entry name" value="Pumilio"/>
    <property type="match status" value="8"/>
</dbReference>
<accession>A0A1U8BHH1</accession>
<dbReference type="Pfam" id="PF00806">
    <property type="entry name" value="PUF"/>
    <property type="match status" value="8"/>
</dbReference>
<dbReference type="InterPro" id="IPR011989">
    <property type="entry name" value="ARM-like"/>
</dbReference>
<dbReference type="Gene3D" id="1.25.10.10">
    <property type="entry name" value="Leucine-rich Repeat Variant"/>
    <property type="match status" value="1"/>
</dbReference>
<comment type="function">
    <text evidence="6">Sequence-specific RNA-binding protein that regulates translation and mRNA stability by binding the 3'-UTR of target mRNAs.</text>
</comment>
<dbReference type="OMA" id="TDMKALP"/>
<dbReference type="GO" id="GO:0006417">
    <property type="term" value="P:regulation of translation"/>
    <property type="evidence" value="ECO:0007669"/>
    <property type="project" value="UniProtKB-KW"/>
</dbReference>
<dbReference type="InterPro" id="IPR016024">
    <property type="entry name" value="ARM-type_fold"/>
</dbReference>
<proteinExistence type="predicted"/>
<protein>
    <submittedName>
        <fullName evidence="9">Uncharacterized protein LOC104611153 isoform X1</fullName>
    </submittedName>
</protein>
<evidence type="ECO:0000313" key="9">
    <source>
        <dbReference type="RefSeq" id="XP_010276394.1"/>
    </source>
</evidence>
<dbReference type="Proteomes" id="UP000189703">
    <property type="component" value="Unplaced"/>
</dbReference>
<dbReference type="SUPFAM" id="SSF90229">
    <property type="entry name" value="CCCH zinc finger"/>
    <property type="match status" value="1"/>
</dbReference>
<dbReference type="PROSITE" id="PS50303">
    <property type="entry name" value="PUM_HD"/>
    <property type="match status" value="1"/>
</dbReference>
<evidence type="ECO:0000256" key="7">
    <source>
        <dbReference type="SAM" id="MobiDB-lite"/>
    </source>
</evidence>
<dbReference type="SMART" id="SM00356">
    <property type="entry name" value="ZnF_C3H1"/>
    <property type="match status" value="1"/>
</dbReference>
<dbReference type="GO" id="GO:0003729">
    <property type="term" value="F:mRNA binding"/>
    <property type="evidence" value="ECO:0000318"/>
    <property type="project" value="GO_Central"/>
</dbReference>
<dbReference type="KEGG" id="nnu:104611153"/>
<dbReference type="FunFam" id="1.25.10.10:FF:000237">
    <property type="entry name" value="Pumilio homolog 9"/>
    <property type="match status" value="1"/>
</dbReference>
<evidence type="ECO:0000256" key="1">
    <source>
        <dbReference type="ARBA" id="ARBA00022723"/>
    </source>
</evidence>
<dbReference type="InterPro" id="IPR033712">
    <property type="entry name" value="Pumilio_RNA-bd"/>
</dbReference>
<dbReference type="InterPro" id="IPR000571">
    <property type="entry name" value="Znf_CCCH"/>
</dbReference>
<dbReference type="InterPro" id="IPR001313">
    <property type="entry name" value="Pumilio_RNA-bd_rpt"/>
</dbReference>
<dbReference type="GO" id="GO:0008270">
    <property type="term" value="F:zinc ion binding"/>
    <property type="evidence" value="ECO:0007669"/>
    <property type="project" value="UniProtKB-KW"/>
</dbReference>
<dbReference type="eggNOG" id="KOG2049">
    <property type="taxonomic scope" value="Eukaryota"/>
</dbReference>
<dbReference type="InterPro" id="IPR036855">
    <property type="entry name" value="Znf_CCCH_sf"/>
</dbReference>
<keyword evidence="8" id="KW-1185">Reference proteome</keyword>
<evidence type="ECO:0000256" key="3">
    <source>
        <dbReference type="ARBA" id="ARBA00022771"/>
    </source>
</evidence>
<dbReference type="CDD" id="cd07920">
    <property type="entry name" value="Pumilio"/>
    <property type="match status" value="1"/>
</dbReference>
<sequence length="929" mass="103475">MRMIVVVRFCFGSGSEPGSGHQCFFSCIIGIVCGSALPSRAASLRQREKGFKLPATCEMEGGIEQDYDEFEMLLGEIPNATSENPQAESGRINSPLVAERIPPEEGEGKSSSSASFANFYHAPEAASSGSNSAFYDGLAFERPSTTCLNYSQVLTDEKLQPNRNLSGGKIILKNAHQSPVKNVDHDDSNLPDDQSLTSAFAELSFKDGVMMEAPDSQLVSHKTLENCTFLLEGQYPNCIKKPLASLESGGVVIPASPNAPNGMNVVYPVVNDLNKFNVGMNGQVNTKFLKLNAQELNKQYPRSHQLLENLSCDLGEQLQRLQMYSPSTPLAAGMQSFQVLQNIPVPGVDFPVAPFQQQYFMEAQSPLPYMQPQPLNRSHITWRQLEEERYCRMHQQYLYLQQLCNQGSENHVPSQASGNVAIGSIAGSQRQPYFEIPISHQLEQAGRGPFWNNAAVPRRFNSPDLTLVSSGLCCYYAQGFCGRGESCPFAHGQKQTSATSLGCRPFTARNLEPVKVLDKVVKQNFPEKILTRSHGLNSIRTIKPCSDVGNESLNHGKLMNGHYQYHPSLLNVASFQLDDRNSQGSTPDTADLRYNNNPKSPSQKYNSVDEVIGRIYLIAKDQHGCRFLQRKFTEGTKQDVDKIFLEIIGHIVELMTDPFGNYLVQKLLEVCDEDQKMQILHAITRKPGDLVRISCDMHGTRAVQKLIETLNTLEQVSMVVSSLKPGIVMLIKNMNGNHVAARCLQYLMPEYCEFLFEAATSHCVELATDRHGCCVLQKCLSHSDGEQRRQLICEITSNALMLSQDPFGNYVVQYVFELQVPWAIMDVLDQLEGNYGYLSMQKYSSNVVEKCLKYAGEELRPHIIQELINYSQLDQILQDPYGNYVIQAALNHSKGGLHSALVEAIRPYVPVLRTSPYGKKVLSCNSLKK</sequence>
<dbReference type="Pfam" id="PF00642">
    <property type="entry name" value="zf-CCCH"/>
    <property type="match status" value="1"/>
</dbReference>
<dbReference type="GO" id="GO:0005737">
    <property type="term" value="C:cytoplasm"/>
    <property type="evidence" value="ECO:0000318"/>
    <property type="project" value="GO_Central"/>
</dbReference>
<evidence type="ECO:0000256" key="4">
    <source>
        <dbReference type="ARBA" id="ARBA00022833"/>
    </source>
</evidence>
<reference evidence="9" key="1">
    <citation type="submission" date="2025-08" db="UniProtKB">
        <authorList>
            <consortium name="RefSeq"/>
        </authorList>
    </citation>
    <scope>IDENTIFICATION</scope>
</reference>
<keyword evidence="1" id="KW-0479">Metal-binding</keyword>
<keyword evidence="3" id="KW-0863">Zinc-finger</keyword>
<evidence type="ECO:0000313" key="8">
    <source>
        <dbReference type="Proteomes" id="UP000189703"/>
    </source>
</evidence>
<dbReference type="PROSITE" id="PS50302">
    <property type="entry name" value="PUM"/>
    <property type="match status" value="7"/>
</dbReference>
<keyword evidence="5" id="KW-0810">Translation regulation</keyword>
<dbReference type="PROSITE" id="PS50103">
    <property type="entry name" value="ZF_C3H1"/>
    <property type="match status" value="1"/>
</dbReference>
<name>A0A1U8BHH1_NELNU</name>